<sequence>MPERRFQDPRTGAITDDPHIRPFADLLAEQGHGRLHSELSEGLWDLVNRVKETGKKGSMTLVITVEPDRRADDEVLLVHDDVRLKLPAFPRKPSMFYLGEEGNFSRSNPAQPELTGLREVPAGEPAAPRDITQTTAN</sequence>
<dbReference type="Proteomes" id="UP000198546">
    <property type="component" value="Chromosome i"/>
</dbReference>
<dbReference type="RefSeq" id="WP_090591109.1">
    <property type="nucleotide sequence ID" value="NZ_LT629688.1"/>
</dbReference>
<name>A0A1G6UPW5_9ACTN</name>
<dbReference type="STRING" id="675864.SAMN04489747_0938"/>
<evidence type="ECO:0000313" key="3">
    <source>
        <dbReference type="Proteomes" id="UP000198546"/>
    </source>
</evidence>
<keyword evidence="3" id="KW-1185">Reference proteome</keyword>
<evidence type="ECO:0000256" key="1">
    <source>
        <dbReference type="SAM" id="MobiDB-lite"/>
    </source>
</evidence>
<dbReference type="OrthoDB" id="3627266at2"/>
<proteinExistence type="predicted"/>
<organism evidence="2 3">
    <name type="scientific">Auraticoccus monumenti</name>
    <dbReference type="NCBI Taxonomy" id="675864"/>
    <lineage>
        <taxon>Bacteria</taxon>
        <taxon>Bacillati</taxon>
        <taxon>Actinomycetota</taxon>
        <taxon>Actinomycetes</taxon>
        <taxon>Propionibacteriales</taxon>
        <taxon>Propionibacteriaceae</taxon>
        <taxon>Auraticoccus</taxon>
    </lineage>
</organism>
<protein>
    <submittedName>
        <fullName evidence="2">Uncharacterized protein</fullName>
    </submittedName>
</protein>
<feature type="region of interest" description="Disordered" evidence="1">
    <location>
        <begin position="100"/>
        <end position="137"/>
    </location>
</feature>
<dbReference type="AlphaFoldDB" id="A0A1G6UPW5"/>
<accession>A0A1G6UPW5</accession>
<evidence type="ECO:0000313" key="2">
    <source>
        <dbReference type="EMBL" id="SDD43339.1"/>
    </source>
</evidence>
<dbReference type="EMBL" id="LT629688">
    <property type="protein sequence ID" value="SDD43339.1"/>
    <property type="molecule type" value="Genomic_DNA"/>
</dbReference>
<gene>
    <name evidence="2" type="ORF">SAMN04489747_0938</name>
</gene>
<reference evidence="2 3" key="1">
    <citation type="submission" date="2016-10" db="EMBL/GenBank/DDBJ databases">
        <authorList>
            <person name="de Groot N.N."/>
        </authorList>
    </citation>
    <scope>NUCLEOTIDE SEQUENCE [LARGE SCALE GENOMIC DNA]</scope>
    <source>
        <strain evidence="2 3">MON 2.2</strain>
    </source>
</reference>